<dbReference type="Proteomes" id="UP000438196">
    <property type="component" value="Unassembled WGS sequence"/>
</dbReference>
<keyword evidence="2" id="KW-1003">Cell membrane</keyword>
<comment type="subcellular location">
    <subcellularLocation>
        <location evidence="1">Cell membrane</location>
        <topology evidence="1">Multi-pass membrane protein</topology>
    </subcellularLocation>
</comment>
<gene>
    <name evidence="8" type="ORF">GNF76_29060</name>
</gene>
<dbReference type="AlphaFoldDB" id="A0A6I3WKY8"/>
<dbReference type="SUPFAM" id="SSF103473">
    <property type="entry name" value="MFS general substrate transporter"/>
    <property type="match status" value="1"/>
</dbReference>
<evidence type="ECO:0000259" key="7">
    <source>
        <dbReference type="PROSITE" id="PS50850"/>
    </source>
</evidence>
<dbReference type="CDD" id="cd06174">
    <property type="entry name" value="MFS"/>
    <property type="match status" value="1"/>
</dbReference>
<feature type="transmembrane region" description="Helical" evidence="6">
    <location>
        <begin position="374"/>
        <end position="392"/>
    </location>
</feature>
<keyword evidence="5 6" id="KW-0472">Membrane</keyword>
<dbReference type="GO" id="GO:0005886">
    <property type="term" value="C:plasma membrane"/>
    <property type="evidence" value="ECO:0007669"/>
    <property type="project" value="UniProtKB-SubCell"/>
</dbReference>
<accession>A0A6I3WKY8</accession>
<feature type="transmembrane region" description="Helical" evidence="6">
    <location>
        <begin position="82"/>
        <end position="100"/>
    </location>
</feature>
<dbReference type="PANTHER" id="PTHR43124:SF3">
    <property type="entry name" value="CHLORAMPHENICOL EFFLUX PUMP RV0191"/>
    <property type="match status" value="1"/>
</dbReference>
<dbReference type="PROSITE" id="PS50850">
    <property type="entry name" value="MFS"/>
    <property type="match status" value="1"/>
</dbReference>
<feature type="transmembrane region" description="Helical" evidence="6">
    <location>
        <begin position="106"/>
        <end position="129"/>
    </location>
</feature>
<feature type="transmembrane region" description="Helical" evidence="6">
    <location>
        <begin position="306"/>
        <end position="329"/>
    </location>
</feature>
<evidence type="ECO:0000313" key="8">
    <source>
        <dbReference type="EMBL" id="MUF08384.1"/>
    </source>
</evidence>
<feature type="domain" description="Major facilitator superfamily (MFS) profile" evidence="7">
    <location>
        <begin position="17"/>
        <end position="398"/>
    </location>
</feature>
<feature type="transmembrane region" description="Helical" evidence="6">
    <location>
        <begin position="280"/>
        <end position="300"/>
    </location>
</feature>
<dbReference type="EMBL" id="WNNK01000055">
    <property type="protein sequence ID" value="MUF08384.1"/>
    <property type="molecule type" value="Genomic_DNA"/>
</dbReference>
<evidence type="ECO:0000256" key="5">
    <source>
        <dbReference type="ARBA" id="ARBA00023136"/>
    </source>
</evidence>
<dbReference type="InterPro" id="IPR011701">
    <property type="entry name" value="MFS"/>
</dbReference>
<protein>
    <submittedName>
        <fullName evidence="8">MFS transporter</fullName>
    </submittedName>
</protein>
<dbReference type="InterPro" id="IPR036259">
    <property type="entry name" value="MFS_trans_sf"/>
</dbReference>
<reference evidence="8 9" key="1">
    <citation type="submission" date="2019-11" db="EMBL/GenBank/DDBJ databases">
        <title>Pseudomonas karstica sp. nov. and Pseudomonas spelaei sp. nov. from karst caves.</title>
        <authorList>
            <person name="Zeman M."/>
        </authorList>
    </citation>
    <scope>NUCLEOTIDE SEQUENCE [LARGE SCALE GENOMIC DNA]</scope>
    <source>
        <strain evidence="8 9">CCM 7893</strain>
    </source>
</reference>
<evidence type="ECO:0000256" key="2">
    <source>
        <dbReference type="ARBA" id="ARBA00022475"/>
    </source>
</evidence>
<evidence type="ECO:0000256" key="1">
    <source>
        <dbReference type="ARBA" id="ARBA00004651"/>
    </source>
</evidence>
<dbReference type="GO" id="GO:0022857">
    <property type="term" value="F:transmembrane transporter activity"/>
    <property type="evidence" value="ECO:0007669"/>
    <property type="project" value="InterPro"/>
</dbReference>
<evidence type="ECO:0000256" key="3">
    <source>
        <dbReference type="ARBA" id="ARBA00022692"/>
    </source>
</evidence>
<dbReference type="Pfam" id="PF07690">
    <property type="entry name" value="MFS_1"/>
    <property type="match status" value="1"/>
</dbReference>
<proteinExistence type="predicted"/>
<keyword evidence="9" id="KW-1185">Reference proteome</keyword>
<feature type="transmembrane region" description="Helical" evidence="6">
    <location>
        <begin position="215"/>
        <end position="240"/>
    </location>
</feature>
<evidence type="ECO:0000256" key="6">
    <source>
        <dbReference type="SAM" id="Phobius"/>
    </source>
</evidence>
<dbReference type="OrthoDB" id="6368326at2"/>
<feature type="transmembrane region" description="Helical" evidence="6">
    <location>
        <begin position="53"/>
        <end position="75"/>
    </location>
</feature>
<sequence>MATVDTTNVQQRVDWIVVLNVVLAGIAAAMHVGKATIALPSLQQEFGGSLASLSWIMSVFPLIGVFGGIAAGMLVRHWGDRRLLIAGLGILGISSIAGALTHDFGWLLVSRFAEGVGFLTVVVAAPAVLNRTTPIARRPIVFGLWSTFMGGGIALSMLIGPSLGNWRNDWYVSAALVLMTAAALLLTTPADATVSRQAATPVWSQLRSVLRARATLTLALSFTAYNLQFFAVMTFLPVFLMQRLGVPVGTAGVISAAIVAANIVGNLAAGLLLSRGIRAGTLIAVSAVLVGVAGVCIFYPQTPASLAVVLCFVFSAIAGVLPATILATASSTAPSPSLAPLSIGWVMQGNYLGQVIGPVLIGTIVGALGWSGAMFLMMFAAVVGVGLGVLLLRTSVRTG</sequence>
<feature type="transmembrane region" description="Helical" evidence="6">
    <location>
        <begin position="252"/>
        <end position="273"/>
    </location>
</feature>
<keyword evidence="4 6" id="KW-1133">Transmembrane helix</keyword>
<feature type="transmembrane region" description="Helical" evidence="6">
    <location>
        <begin position="141"/>
        <end position="164"/>
    </location>
</feature>
<feature type="transmembrane region" description="Helical" evidence="6">
    <location>
        <begin position="12"/>
        <end position="33"/>
    </location>
</feature>
<dbReference type="InterPro" id="IPR050189">
    <property type="entry name" value="MFS_Efflux_Transporters"/>
</dbReference>
<dbReference type="PANTHER" id="PTHR43124">
    <property type="entry name" value="PURINE EFFLUX PUMP PBUE"/>
    <property type="match status" value="1"/>
</dbReference>
<comment type="caution">
    <text evidence="8">The sequence shown here is derived from an EMBL/GenBank/DDBJ whole genome shotgun (WGS) entry which is preliminary data.</text>
</comment>
<keyword evidence="3 6" id="KW-0812">Transmembrane</keyword>
<dbReference type="Gene3D" id="1.20.1250.20">
    <property type="entry name" value="MFS general substrate transporter like domains"/>
    <property type="match status" value="1"/>
</dbReference>
<dbReference type="InterPro" id="IPR020846">
    <property type="entry name" value="MFS_dom"/>
</dbReference>
<name>A0A6I3WKY8_9PSED</name>
<feature type="transmembrane region" description="Helical" evidence="6">
    <location>
        <begin position="350"/>
        <end position="368"/>
    </location>
</feature>
<organism evidence="8 9">
    <name type="scientific">Pseudomonas spelaei</name>
    <dbReference type="NCBI Taxonomy" id="1055469"/>
    <lineage>
        <taxon>Bacteria</taxon>
        <taxon>Pseudomonadati</taxon>
        <taxon>Pseudomonadota</taxon>
        <taxon>Gammaproteobacteria</taxon>
        <taxon>Pseudomonadales</taxon>
        <taxon>Pseudomonadaceae</taxon>
        <taxon>Pseudomonas</taxon>
    </lineage>
</organism>
<feature type="transmembrane region" description="Helical" evidence="6">
    <location>
        <begin position="170"/>
        <end position="194"/>
    </location>
</feature>
<evidence type="ECO:0000313" key="9">
    <source>
        <dbReference type="Proteomes" id="UP000438196"/>
    </source>
</evidence>
<dbReference type="RefSeq" id="WP_155586482.1">
    <property type="nucleotide sequence ID" value="NZ_JBHSTH010000035.1"/>
</dbReference>
<evidence type="ECO:0000256" key="4">
    <source>
        <dbReference type="ARBA" id="ARBA00022989"/>
    </source>
</evidence>